<evidence type="ECO:0000256" key="1">
    <source>
        <dbReference type="SAM" id="MobiDB-lite"/>
    </source>
</evidence>
<dbReference type="InterPro" id="IPR001466">
    <property type="entry name" value="Beta-lactam-related"/>
</dbReference>
<keyword evidence="4" id="KW-1185">Reference proteome</keyword>
<dbReference type="Gene3D" id="3.40.710.10">
    <property type="entry name" value="DD-peptidase/beta-lactamase superfamily"/>
    <property type="match status" value="1"/>
</dbReference>
<evidence type="ECO:0000313" key="4">
    <source>
        <dbReference type="Proteomes" id="UP001139722"/>
    </source>
</evidence>
<dbReference type="Pfam" id="PF00144">
    <property type="entry name" value="Beta-lactamase"/>
    <property type="match status" value="1"/>
</dbReference>
<protein>
    <submittedName>
        <fullName evidence="3">D-alanyl-D-alanine carboxypeptidase</fullName>
        <ecNumber evidence="3">3.4.16.4</ecNumber>
    </submittedName>
</protein>
<gene>
    <name evidence="3" type="ORF">BJ978_000538</name>
</gene>
<feature type="region of interest" description="Disordered" evidence="1">
    <location>
        <begin position="1"/>
        <end position="23"/>
    </location>
</feature>
<name>A0A9X2GWC4_9MICO</name>
<dbReference type="RefSeq" id="WP_197738256.1">
    <property type="nucleotide sequence ID" value="NZ_BAAANU010000045.1"/>
</dbReference>
<keyword evidence="3" id="KW-0121">Carboxypeptidase</keyword>
<proteinExistence type="predicted"/>
<dbReference type="InterPro" id="IPR012338">
    <property type="entry name" value="Beta-lactam/transpept-like"/>
</dbReference>
<feature type="domain" description="Beta-lactamase-related" evidence="2">
    <location>
        <begin position="64"/>
        <end position="377"/>
    </location>
</feature>
<evidence type="ECO:0000259" key="2">
    <source>
        <dbReference type="Pfam" id="PF00144"/>
    </source>
</evidence>
<comment type="caution">
    <text evidence="3">The sequence shown here is derived from an EMBL/GenBank/DDBJ whole genome shotgun (WGS) entry which is preliminary data.</text>
</comment>
<dbReference type="PANTHER" id="PTHR43283">
    <property type="entry name" value="BETA-LACTAMASE-RELATED"/>
    <property type="match status" value="1"/>
</dbReference>
<evidence type="ECO:0000313" key="3">
    <source>
        <dbReference type="EMBL" id="MCP2369862.1"/>
    </source>
</evidence>
<dbReference type="EMBL" id="JAMZDY010000001">
    <property type="protein sequence ID" value="MCP2369862.1"/>
    <property type="molecule type" value="Genomic_DNA"/>
</dbReference>
<feature type="compositionally biased region" description="Pro residues" evidence="1">
    <location>
        <begin position="1"/>
        <end position="12"/>
    </location>
</feature>
<dbReference type="SUPFAM" id="SSF56601">
    <property type="entry name" value="beta-lactamase/transpeptidase-like"/>
    <property type="match status" value="1"/>
</dbReference>
<keyword evidence="3" id="KW-0645">Protease</keyword>
<dbReference type="InterPro" id="IPR050789">
    <property type="entry name" value="Diverse_Enzym_Activities"/>
</dbReference>
<dbReference type="EC" id="3.4.16.4" evidence="3"/>
<dbReference type="Proteomes" id="UP001139722">
    <property type="component" value="Unassembled WGS sequence"/>
</dbReference>
<dbReference type="GO" id="GO:0009002">
    <property type="term" value="F:serine-type D-Ala-D-Ala carboxypeptidase activity"/>
    <property type="evidence" value="ECO:0007669"/>
    <property type="project" value="UniProtKB-EC"/>
</dbReference>
<accession>A0A9X2GWC4</accession>
<organism evidence="3 4">
    <name type="scientific">Agromyces terreus</name>
    <dbReference type="NCBI Taxonomy" id="424795"/>
    <lineage>
        <taxon>Bacteria</taxon>
        <taxon>Bacillati</taxon>
        <taxon>Actinomycetota</taxon>
        <taxon>Actinomycetes</taxon>
        <taxon>Micrococcales</taxon>
        <taxon>Microbacteriaceae</taxon>
        <taxon>Agromyces</taxon>
    </lineage>
</organism>
<sequence>MPVPQRPAPPATSNPGRHGLDLPGFTEQLDAHLARITHRRGYLGAPQVAVRSERLGLDYRFGDHRQRFHVASIGKTFTATLIMQLVEAGAFTVDTPVSALLPHDELAGLFEIEGTADAAGGATVHHLLTHTAGVADYFGGAVTSGPRMLDLVLAEPDRLWTPPQLLDFSRERQRPIGRPGGRFAYSDTGYVLLGRILELTTGRAFHELLQDRVFTPLGMDDSAVQFFSRPARDIVERSVAGAPGDGAGTRVGHVVTTEIAPFRLGKVEASRFTSISCDWAGGGIVSTPGDLATFSHALHHGELVSDANLAHLFEVRNRFRPGIRYGAGTMQVRFDGFSPLLRGLPRPVGHIGVLATHLFHDPVHDAEIVLNFASTREMTRSFRTLIAIEQLLQRRSA</sequence>
<reference evidence="3" key="1">
    <citation type="submission" date="2022-06" db="EMBL/GenBank/DDBJ databases">
        <title>Sequencing the genomes of 1000 actinobacteria strains.</title>
        <authorList>
            <person name="Klenk H.-P."/>
        </authorList>
    </citation>
    <scope>NUCLEOTIDE SEQUENCE</scope>
    <source>
        <strain evidence="3">DSM 22016</strain>
    </source>
</reference>
<keyword evidence="3" id="KW-0378">Hydrolase</keyword>
<dbReference type="AlphaFoldDB" id="A0A9X2GWC4"/>